<dbReference type="CDD" id="cd16442">
    <property type="entry name" value="BPL"/>
    <property type="match status" value="1"/>
</dbReference>
<feature type="domain" description="BPL/LPL catalytic" evidence="6">
    <location>
        <begin position="13"/>
        <end position="185"/>
    </location>
</feature>
<dbReference type="InterPro" id="IPR045864">
    <property type="entry name" value="aa-tRNA-synth_II/BPL/LPL"/>
</dbReference>
<dbReference type="RefSeq" id="WP_212780297.1">
    <property type="nucleotide sequence ID" value="NZ_BMAY01000003.1"/>
</dbReference>
<keyword evidence="1 7" id="KW-0436">Ligase</keyword>
<dbReference type="AlphaFoldDB" id="A0A916QFZ4"/>
<dbReference type="InterPro" id="IPR004143">
    <property type="entry name" value="BPL_LPL_catalytic"/>
</dbReference>
<organism evidence="7 8">
    <name type="scientific">Lactobacillus corticis</name>
    <dbReference type="NCBI Taxonomy" id="2201249"/>
    <lineage>
        <taxon>Bacteria</taxon>
        <taxon>Bacillati</taxon>
        <taxon>Bacillota</taxon>
        <taxon>Bacilli</taxon>
        <taxon>Lactobacillales</taxon>
        <taxon>Lactobacillaceae</taxon>
        <taxon>Lactobacillus</taxon>
    </lineage>
</organism>
<evidence type="ECO:0000256" key="5">
    <source>
        <dbReference type="ARBA" id="ARBA00024227"/>
    </source>
</evidence>
<dbReference type="PANTHER" id="PTHR12835">
    <property type="entry name" value="BIOTIN PROTEIN LIGASE"/>
    <property type="match status" value="1"/>
</dbReference>
<dbReference type="NCBIfam" id="TIGR00121">
    <property type="entry name" value="birA_ligase"/>
    <property type="match status" value="1"/>
</dbReference>
<keyword evidence="2" id="KW-0547">Nucleotide-binding</keyword>
<dbReference type="Pfam" id="PF02237">
    <property type="entry name" value="BPL_C"/>
    <property type="match status" value="1"/>
</dbReference>
<dbReference type="SUPFAM" id="SSF55681">
    <property type="entry name" value="Class II aaRS and biotin synthetases"/>
    <property type="match status" value="1"/>
</dbReference>
<evidence type="ECO:0000256" key="3">
    <source>
        <dbReference type="ARBA" id="ARBA00022840"/>
    </source>
</evidence>
<dbReference type="InterPro" id="IPR003142">
    <property type="entry name" value="BPL_C"/>
</dbReference>
<dbReference type="GO" id="GO:0009249">
    <property type="term" value="P:protein lipoylation"/>
    <property type="evidence" value="ECO:0007669"/>
    <property type="project" value="UniProtKB-ARBA"/>
</dbReference>
<dbReference type="SUPFAM" id="SSF50037">
    <property type="entry name" value="C-terminal domain of transcriptional repressors"/>
    <property type="match status" value="1"/>
</dbReference>
<dbReference type="GO" id="GO:0016740">
    <property type="term" value="F:transferase activity"/>
    <property type="evidence" value="ECO:0007669"/>
    <property type="project" value="UniProtKB-ARBA"/>
</dbReference>
<dbReference type="PROSITE" id="PS51733">
    <property type="entry name" value="BPL_LPL_CATALYTIC"/>
    <property type="match status" value="1"/>
</dbReference>
<keyword evidence="3" id="KW-0067">ATP-binding</keyword>
<dbReference type="GO" id="GO:0005737">
    <property type="term" value="C:cytoplasm"/>
    <property type="evidence" value="ECO:0007669"/>
    <property type="project" value="TreeGrafter"/>
</dbReference>
<dbReference type="EC" id="6.3.4.15" evidence="5"/>
<keyword evidence="4" id="KW-0092">Biotin</keyword>
<dbReference type="PANTHER" id="PTHR12835:SF5">
    <property type="entry name" value="BIOTIN--PROTEIN LIGASE"/>
    <property type="match status" value="1"/>
</dbReference>
<evidence type="ECO:0000259" key="6">
    <source>
        <dbReference type="PROSITE" id="PS51733"/>
    </source>
</evidence>
<comment type="caution">
    <text evidence="7">The sequence shown here is derived from an EMBL/GenBank/DDBJ whole genome shotgun (WGS) entry which is preliminary data.</text>
</comment>
<dbReference type="Pfam" id="PF03099">
    <property type="entry name" value="BPL_LplA_LipB"/>
    <property type="match status" value="1"/>
</dbReference>
<dbReference type="GO" id="GO:0004077">
    <property type="term" value="F:biotin--[biotin carboxyl-carrier protein] ligase activity"/>
    <property type="evidence" value="ECO:0007669"/>
    <property type="project" value="UniProtKB-EC"/>
</dbReference>
<dbReference type="GO" id="GO:0005524">
    <property type="term" value="F:ATP binding"/>
    <property type="evidence" value="ECO:0007669"/>
    <property type="project" value="UniProtKB-KW"/>
</dbReference>
<dbReference type="Gene3D" id="2.30.30.100">
    <property type="match status" value="1"/>
</dbReference>
<dbReference type="Gene3D" id="3.30.930.10">
    <property type="entry name" value="Bira Bifunctional Protein, Domain 2"/>
    <property type="match status" value="1"/>
</dbReference>
<proteinExistence type="predicted"/>
<gene>
    <name evidence="7" type="primary">birA</name>
    <name evidence="7" type="ORF">LCB40_04710</name>
</gene>
<dbReference type="InterPro" id="IPR004408">
    <property type="entry name" value="Biotin_CoA_COase_ligase"/>
</dbReference>
<protein>
    <recommendedName>
        <fullName evidence="5">biotin--[biotin carboxyl-carrier protein] ligase</fullName>
        <ecNumber evidence="5">6.3.4.15</ecNumber>
    </recommendedName>
</protein>
<name>A0A916QFZ4_9LACO</name>
<dbReference type="Proteomes" id="UP000677218">
    <property type="component" value="Unassembled WGS sequence"/>
</dbReference>
<reference evidence="7" key="1">
    <citation type="submission" date="2020-08" db="EMBL/GenBank/DDBJ databases">
        <title>Taxonomic study for Lactobacillus species isolated from hardwood bark.</title>
        <authorList>
            <person name="Tohno M."/>
            <person name="Tanizawa Y."/>
        </authorList>
    </citation>
    <scope>NUCLEOTIDE SEQUENCE</scope>
    <source>
        <strain evidence="7">B40</strain>
    </source>
</reference>
<dbReference type="EMBL" id="BMAY01000003">
    <property type="protein sequence ID" value="GFZ26591.1"/>
    <property type="molecule type" value="Genomic_DNA"/>
</dbReference>
<dbReference type="InterPro" id="IPR008988">
    <property type="entry name" value="Transcriptional_repressor_C"/>
</dbReference>
<keyword evidence="8" id="KW-1185">Reference proteome</keyword>
<evidence type="ECO:0000256" key="2">
    <source>
        <dbReference type="ARBA" id="ARBA00022741"/>
    </source>
</evidence>
<accession>A0A916QFZ4</accession>
<sequence length="248" mass="27439">MNLNQEELMAALGDEAAIFAFKCVSSTQDIARQYCQDHDLVQPVIFAADEQSHGYGKQGRKFYSPAATGIYLTLILPKNYLANQDLLTIKAAVACRKAIVEHFPNLPVGYKWVNDLYLHNKKVGGILCEQLDKAILIGIGLNISTQLFPSDIQKKAGALTGNTINNNQLLISLINKLLTICKCNSNSEVIADYRKYSILLAKVVTFDLNHGRVSGIVRDINADGSLMLETEQGKICKLYSGEVIKVFW</sequence>
<evidence type="ECO:0000256" key="1">
    <source>
        <dbReference type="ARBA" id="ARBA00022598"/>
    </source>
</evidence>
<evidence type="ECO:0000256" key="4">
    <source>
        <dbReference type="ARBA" id="ARBA00023267"/>
    </source>
</evidence>
<evidence type="ECO:0000313" key="7">
    <source>
        <dbReference type="EMBL" id="GFZ26591.1"/>
    </source>
</evidence>
<evidence type="ECO:0000313" key="8">
    <source>
        <dbReference type="Proteomes" id="UP000677218"/>
    </source>
</evidence>